<evidence type="ECO:0000259" key="2">
    <source>
        <dbReference type="PROSITE" id="PS50132"/>
    </source>
</evidence>
<protein>
    <submittedName>
        <fullName evidence="3">Regulator of G-protein signaling</fullName>
    </submittedName>
</protein>
<dbReference type="PROSITE" id="PS50132">
    <property type="entry name" value="RGS"/>
    <property type="match status" value="1"/>
</dbReference>
<accession>A0ABR2WXC3</accession>
<feature type="transmembrane region" description="Helical" evidence="1">
    <location>
        <begin position="169"/>
        <end position="195"/>
    </location>
</feature>
<keyword evidence="1" id="KW-1133">Transmembrane helix</keyword>
<keyword evidence="1" id="KW-0472">Membrane</keyword>
<dbReference type="InterPro" id="IPR044926">
    <property type="entry name" value="RGS_subdomain_2"/>
</dbReference>
<comment type="caution">
    <text evidence="3">The sequence shown here is derived from an EMBL/GenBank/DDBJ whole genome shotgun (WGS) entry which is preliminary data.</text>
</comment>
<evidence type="ECO:0000313" key="3">
    <source>
        <dbReference type="EMBL" id="KAK9766119.1"/>
    </source>
</evidence>
<feature type="transmembrane region" description="Helical" evidence="1">
    <location>
        <begin position="67"/>
        <end position="95"/>
    </location>
</feature>
<feature type="domain" description="RGS" evidence="2">
    <location>
        <begin position="280"/>
        <end position="394"/>
    </location>
</feature>
<dbReference type="Pfam" id="PF00615">
    <property type="entry name" value="RGS"/>
    <property type="match status" value="1"/>
</dbReference>
<dbReference type="Proteomes" id="UP001479436">
    <property type="component" value="Unassembled WGS sequence"/>
</dbReference>
<dbReference type="Gene3D" id="1.10.167.10">
    <property type="entry name" value="Regulator of G-protein Signalling 4, domain 2"/>
    <property type="match status" value="1"/>
</dbReference>
<dbReference type="SUPFAM" id="SSF48097">
    <property type="entry name" value="Regulator of G-protein signaling, RGS"/>
    <property type="match status" value="1"/>
</dbReference>
<keyword evidence="4" id="KW-1185">Reference proteome</keyword>
<reference evidence="3 4" key="1">
    <citation type="submission" date="2023-04" db="EMBL/GenBank/DDBJ databases">
        <title>Genome of Basidiobolus ranarum AG-B5.</title>
        <authorList>
            <person name="Stajich J.E."/>
            <person name="Carter-House D."/>
            <person name="Gryganskyi A."/>
        </authorList>
    </citation>
    <scope>NUCLEOTIDE SEQUENCE [LARGE SCALE GENOMIC DNA]</scope>
    <source>
        <strain evidence="3 4">AG-B5</strain>
    </source>
</reference>
<evidence type="ECO:0000313" key="4">
    <source>
        <dbReference type="Proteomes" id="UP001479436"/>
    </source>
</evidence>
<dbReference type="PANTHER" id="PTHR10845:SF192">
    <property type="entry name" value="DOUBLE HIT, ISOFORM B"/>
    <property type="match status" value="1"/>
</dbReference>
<feature type="transmembrane region" description="Helical" evidence="1">
    <location>
        <begin position="39"/>
        <end position="61"/>
    </location>
</feature>
<dbReference type="PRINTS" id="PR01301">
    <property type="entry name" value="RGSPROTEIN"/>
</dbReference>
<keyword evidence="1" id="KW-0812">Transmembrane</keyword>
<dbReference type="InterPro" id="IPR036305">
    <property type="entry name" value="RGS_sf"/>
</dbReference>
<gene>
    <name evidence="3" type="primary">rgs-4_2</name>
    <name evidence="3" type="ORF">K7432_005050</name>
</gene>
<dbReference type="CDD" id="cd07440">
    <property type="entry name" value="RGS"/>
    <property type="match status" value="1"/>
</dbReference>
<dbReference type="InterPro" id="IPR016137">
    <property type="entry name" value="RGS"/>
</dbReference>
<feature type="transmembrane region" description="Helical" evidence="1">
    <location>
        <begin position="136"/>
        <end position="157"/>
    </location>
</feature>
<feature type="transmembrane region" description="Helical" evidence="1">
    <location>
        <begin position="239"/>
        <end position="260"/>
    </location>
</feature>
<dbReference type="PANTHER" id="PTHR10845">
    <property type="entry name" value="REGULATOR OF G PROTEIN SIGNALING"/>
    <property type="match status" value="1"/>
</dbReference>
<dbReference type="SMART" id="SM00315">
    <property type="entry name" value="RGS"/>
    <property type="match status" value="1"/>
</dbReference>
<name>A0ABR2WXC3_9FUNG</name>
<sequence>MASSTIGLVLAVALYDLFILITVGLLVHYREDPYFAYRNVVITSIVGITSAILLPVVVFVTSIPPWLFLYLINTFFPLIFICITGKVLQLTFLYYSSQAKLNRGEDCASSQNSQTSLSRPETNVFYRYQRYFNNRVWFTWCGIELTIYIILTSIILFTSHSLPTDFSAIPIAALTPIFLSYSLHLLIQWPIFVWYLRSVDDAFHIRFGLSIVEMVELFSFIGLILRATLSYIKIHWEAYAIYCAVRIILIHTAIVVFPLCRRPRTPRAADEFLPVYDIGSLLSILKDPILYEDFKKFSLRIFAVENTLFYRRCMDLKANSQIPIITNIKEVTRIYDMFIQPNSDMEVNITEDVQHQVTLVFQKPLNDGYPIDIFDQAMNQVLEIMYHDIFPRYLAYKNLLNV</sequence>
<dbReference type="EMBL" id="JASJQH010000188">
    <property type="protein sequence ID" value="KAK9766119.1"/>
    <property type="molecule type" value="Genomic_DNA"/>
</dbReference>
<organism evidence="3 4">
    <name type="scientific">Basidiobolus ranarum</name>
    <dbReference type="NCBI Taxonomy" id="34480"/>
    <lineage>
        <taxon>Eukaryota</taxon>
        <taxon>Fungi</taxon>
        <taxon>Fungi incertae sedis</taxon>
        <taxon>Zoopagomycota</taxon>
        <taxon>Entomophthoromycotina</taxon>
        <taxon>Basidiobolomycetes</taxon>
        <taxon>Basidiobolales</taxon>
        <taxon>Basidiobolaceae</taxon>
        <taxon>Basidiobolus</taxon>
    </lineage>
</organism>
<proteinExistence type="predicted"/>
<feature type="transmembrane region" description="Helical" evidence="1">
    <location>
        <begin position="6"/>
        <end position="27"/>
    </location>
</feature>
<evidence type="ECO:0000256" key="1">
    <source>
        <dbReference type="SAM" id="Phobius"/>
    </source>
</evidence>
<feature type="transmembrane region" description="Helical" evidence="1">
    <location>
        <begin position="207"/>
        <end position="227"/>
    </location>
</feature>